<dbReference type="RefSeq" id="WP_109263015.1">
    <property type="nucleotide sequence ID" value="NZ_QEWP01000002.1"/>
</dbReference>
<keyword evidence="12" id="KW-1185">Reference proteome</keyword>
<evidence type="ECO:0000256" key="8">
    <source>
        <dbReference type="ARBA" id="ARBA00023049"/>
    </source>
</evidence>
<evidence type="ECO:0000313" key="11">
    <source>
        <dbReference type="EMBL" id="PWE00643.1"/>
    </source>
</evidence>
<dbReference type="GO" id="GO:0006508">
    <property type="term" value="P:proteolysis"/>
    <property type="evidence" value="ECO:0007669"/>
    <property type="project" value="UniProtKB-KW"/>
</dbReference>
<keyword evidence="8 9" id="KW-0482">Metalloprotease</keyword>
<dbReference type="GO" id="GO:0004177">
    <property type="term" value="F:aminopeptidase activity"/>
    <property type="evidence" value="ECO:0007669"/>
    <property type="project" value="UniProtKB-KW"/>
</dbReference>
<evidence type="ECO:0000256" key="4">
    <source>
        <dbReference type="ARBA" id="ARBA00022670"/>
    </source>
</evidence>
<protein>
    <recommendedName>
        <fullName evidence="10">M18 family aminopeptidase</fullName>
        <ecNumber evidence="10">3.4.11.-</ecNumber>
    </recommendedName>
</protein>
<dbReference type="GO" id="GO:0008237">
    <property type="term" value="F:metallopeptidase activity"/>
    <property type="evidence" value="ECO:0007669"/>
    <property type="project" value="UniProtKB-KW"/>
</dbReference>
<dbReference type="SUPFAM" id="SSF101821">
    <property type="entry name" value="Aminopeptidase/glucanase lid domain"/>
    <property type="match status" value="1"/>
</dbReference>
<dbReference type="AlphaFoldDB" id="A0A2U2BC84"/>
<keyword evidence="6 9" id="KW-0378">Hydrolase</keyword>
<dbReference type="Gene3D" id="2.30.250.10">
    <property type="entry name" value="Aminopeptidase i, Domain 2"/>
    <property type="match status" value="1"/>
</dbReference>
<dbReference type="Gene3D" id="3.40.630.10">
    <property type="entry name" value="Zn peptidases"/>
    <property type="match status" value="1"/>
</dbReference>
<comment type="similarity">
    <text evidence="2 9">Belongs to the peptidase M18 family.</text>
</comment>
<dbReference type="CDD" id="cd05658">
    <property type="entry name" value="M18_DAP"/>
    <property type="match status" value="1"/>
</dbReference>
<dbReference type="PANTHER" id="PTHR28570:SF3">
    <property type="entry name" value="ASPARTYL AMINOPEPTIDASE"/>
    <property type="match status" value="1"/>
</dbReference>
<dbReference type="EMBL" id="QEWP01000002">
    <property type="protein sequence ID" value="PWE00643.1"/>
    <property type="molecule type" value="Genomic_DNA"/>
</dbReference>
<dbReference type="SUPFAM" id="SSF53187">
    <property type="entry name" value="Zn-dependent exopeptidases"/>
    <property type="match status" value="1"/>
</dbReference>
<dbReference type="InterPro" id="IPR001948">
    <property type="entry name" value="Peptidase_M18"/>
</dbReference>
<dbReference type="Pfam" id="PF02127">
    <property type="entry name" value="Peptidase_M18"/>
    <property type="match status" value="1"/>
</dbReference>
<evidence type="ECO:0000256" key="9">
    <source>
        <dbReference type="RuleBase" id="RU004386"/>
    </source>
</evidence>
<proteinExistence type="inferred from homology"/>
<comment type="caution">
    <text evidence="11">The sequence shown here is derived from an EMBL/GenBank/DDBJ whole genome shotgun (WGS) entry which is preliminary data.</text>
</comment>
<dbReference type="NCBIfam" id="NF002759">
    <property type="entry name" value="PRK02813.1"/>
    <property type="match status" value="1"/>
</dbReference>
<evidence type="ECO:0000256" key="7">
    <source>
        <dbReference type="ARBA" id="ARBA00022833"/>
    </source>
</evidence>
<evidence type="ECO:0000256" key="6">
    <source>
        <dbReference type="ARBA" id="ARBA00022801"/>
    </source>
</evidence>
<keyword evidence="5 9" id="KW-0479">Metal-binding</keyword>
<gene>
    <name evidence="11" type="ORF">DDZ16_03330</name>
</gene>
<keyword evidence="4 9" id="KW-0645">Protease</keyword>
<comment type="cofactor">
    <cofactor evidence="1 10">
        <name>Zn(2+)</name>
        <dbReference type="ChEBI" id="CHEBI:29105"/>
    </cofactor>
</comment>
<dbReference type="PRINTS" id="PR00932">
    <property type="entry name" value="AMINO1PTASE"/>
</dbReference>
<dbReference type="PANTHER" id="PTHR28570">
    <property type="entry name" value="ASPARTYL AMINOPEPTIDASE"/>
    <property type="match status" value="1"/>
</dbReference>
<keyword evidence="7 9" id="KW-0862">Zinc</keyword>
<dbReference type="GO" id="GO:0005737">
    <property type="term" value="C:cytoplasm"/>
    <property type="evidence" value="ECO:0007669"/>
    <property type="project" value="UniProtKB-ARBA"/>
</dbReference>
<evidence type="ECO:0000256" key="2">
    <source>
        <dbReference type="ARBA" id="ARBA00008290"/>
    </source>
</evidence>
<dbReference type="GO" id="GO:0008270">
    <property type="term" value="F:zinc ion binding"/>
    <property type="evidence" value="ECO:0007669"/>
    <property type="project" value="InterPro"/>
</dbReference>
<sequence>MEKELKLATELIDFIHTGASPFHVVQNTAKILKQAGFKELDLTEKWELQKGQKYYTTRNESSIFAFITGTESPKNNGVKMICAHSDSPSFKIKPDPEISPEDYFVKFNTEVYGGPILMSWLDRPLSMAGRISLDTGDPLRPESRLVNFNRPMLVIPNLAIHLNREVNEGVALNKQTDMLPLSGILGEGSQSKGYFKELLAMEAGVESEKIVDFDITLNEQTRGCILGAHQEFISSPKLDDLAMVHAGLEALINSEPSESTKMLCIFDNEEVGSQTKQGAGSPVFKNLFYRILRQLGTDDEGIQQTIYKSFMISADMAHSVHPNQPDKHDPVLHPLINKGPVIKIHANQKYTTDGESGAIFELLCKSAGVPCQKFVNRSDMAGGSTLGNVSTTQLDVRSVDIGNPMLAMHSVRELGGVKDHEYVIRVFNKFFELEKQ</sequence>
<evidence type="ECO:0000256" key="3">
    <source>
        <dbReference type="ARBA" id="ARBA00022438"/>
    </source>
</evidence>
<accession>A0A2U2BC84</accession>
<reference evidence="11 12" key="1">
    <citation type="submission" date="2018-05" db="EMBL/GenBank/DDBJ databases">
        <title>Marinilabilia rubrum sp. nov., isolated from saltern sediment.</title>
        <authorList>
            <person name="Zhang R."/>
        </authorList>
    </citation>
    <scope>NUCLEOTIDE SEQUENCE [LARGE SCALE GENOMIC DNA]</scope>
    <source>
        <strain evidence="11 12">WTE16</strain>
    </source>
</reference>
<keyword evidence="3 9" id="KW-0031">Aminopeptidase</keyword>
<dbReference type="OrthoDB" id="9764268at2"/>
<evidence type="ECO:0000256" key="1">
    <source>
        <dbReference type="ARBA" id="ARBA00001947"/>
    </source>
</evidence>
<organism evidence="11 12">
    <name type="scientific">Marinilabilia rubra</name>
    <dbReference type="NCBI Taxonomy" id="2162893"/>
    <lineage>
        <taxon>Bacteria</taxon>
        <taxon>Pseudomonadati</taxon>
        <taxon>Bacteroidota</taxon>
        <taxon>Bacteroidia</taxon>
        <taxon>Marinilabiliales</taxon>
        <taxon>Marinilabiliaceae</taxon>
        <taxon>Marinilabilia</taxon>
    </lineage>
</organism>
<dbReference type="Proteomes" id="UP000244956">
    <property type="component" value="Unassembled WGS sequence"/>
</dbReference>
<dbReference type="InterPro" id="IPR023358">
    <property type="entry name" value="Peptidase_M18_dom2"/>
</dbReference>
<dbReference type="EC" id="3.4.11.-" evidence="10"/>
<evidence type="ECO:0000256" key="5">
    <source>
        <dbReference type="ARBA" id="ARBA00022723"/>
    </source>
</evidence>
<evidence type="ECO:0000313" key="12">
    <source>
        <dbReference type="Proteomes" id="UP000244956"/>
    </source>
</evidence>
<evidence type="ECO:0000256" key="10">
    <source>
        <dbReference type="RuleBase" id="RU004387"/>
    </source>
</evidence>
<name>A0A2U2BC84_9BACT</name>